<dbReference type="EMBL" id="HACG01004236">
    <property type="protein sequence ID" value="CEK51101.1"/>
    <property type="molecule type" value="Transcribed_RNA"/>
</dbReference>
<evidence type="ECO:0000313" key="1">
    <source>
        <dbReference type="EMBL" id="CEK51101.1"/>
    </source>
</evidence>
<dbReference type="AlphaFoldDB" id="A0A0B6Y5I8"/>
<sequence length="67" mass="6938">MAPSTTASGLPTNVYTVLFVDAPGSTSKRLHPEVPAIADAIASITSLFLPSEKFGTHSTIRGILAVL</sequence>
<accession>A0A0B6Y5I8</accession>
<reference evidence="1" key="1">
    <citation type="submission" date="2014-12" db="EMBL/GenBank/DDBJ databases">
        <title>Insight into the proteome of Arion vulgaris.</title>
        <authorList>
            <person name="Aradska J."/>
            <person name="Bulat T."/>
            <person name="Smidak R."/>
            <person name="Sarate P."/>
            <person name="Gangsoo J."/>
            <person name="Sialana F."/>
            <person name="Bilban M."/>
            <person name="Lubec G."/>
        </authorList>
    </citation>
    <scope>NUCLEOTIDE SEQUENCE</scope>
    <source>
        <tissue evidence="1">Skin</tissue>
    </source>
</reference>
<organism evidence="1">
    <name type="scientific">Arion vulgaris</name>
    <dbReference type="NCBI Taxonomy" id="1028688"/>
    <lineage>
        <taxon>Eukaryota</taxon>
        <taxon>Metazoa</taxon>
        <taxon>Spiralia</taxon>
        <taxon>Lophotrochozoa</taxon>
        <taxon>Mollusca</taxon>
        <taxon>Gastropoda</taxon>
        <taxon>Heterobranchia</taxon>
        <taxon>Euthyneura</taxon>
        <taxon>Panpulmonata</taxon>
        <taxon>Eupulmonata</taxon>
        <taxon>Stylommatophora</taxon>
        <taxon>Helicina</taxon>
        <taxon>Arionoidea</taxon>
        <taxon>Arionidae</taxon>
        <taxon>Arion</taxon>
    </lineage>
</organism>
<proteinExistence type="predicted"/>
<name>A0A0B6Y5I8_9EUPU</name>
<feature type="non-terminal residue" evidence="1">
    <location>
        <position position="67"/>
    </location>
</feature>
<protein>
    <submittedName>
        <fullName evidence="1">Uncharacterized protein</fullName>
    </submittedName>
</protein>
<gene>
    <name evidence="1" type="primary">ORF12495</name>
</gene>